<dbReference type="InterPro" id="IPR012495">
    <property type="entry name" value="TadE-like_dom"/>
</dbReference>
<dbReference type="AlphaFoldDB" id="A0A1B9BYA2"/>
<reference evidence="3 4" key="1">
    <citation type="submission" date="2016-07" db="EMBL/GenBank/DDBJ databases">
        <title>Draft genome of a psychrotolerant acidophile Acidithiobacillus ferrivorans strain YL15.</title>
        <authorList>
            <person name="Peng T."/>
            <person name="Ma L."/>
            <person name="Nan M."/>
            <person name="An N."/>
            <person name="Wang M."/>
            <person name="Qiu G."/>
            <person name="Zeng W."/>
        </authorList>
    </citation>
    <scope>NUCLEOTIDE SEQUENCE [LARGE SCALE GENOMIC DNA]</scope>
    <source>
        <strain evidence="3 4">YL15</strain>
    </source>
</reference>
<dbReference type="EMBL" id="MASQ01000089">
    <property type="protein sequence ID" value="OCB02712.1"/>
    <property type="molecule type" value="Genomic_DNA"/>
</dbReference>
<feature type="compositionally biased region" description="Basic residues" evidence="1">
    <location>
        <begin position="1"/>
        <end position="18"/>
    </location>
</feature>
<feature type="domain" description="TadE-like" evidence="2">
    <location>
        <begin position="30"/>
        <end position="72"/>
    </location>
</feature>
<sequence>MGRRIRTGMKPMARRPRHGLPDAAARGEAGASAVEFAIAAPALLLALLGSFQAALLYQARAQLEVATQEAVRAGTLHGARVEAMRDALARGLTPLYTHGQNLSALAQGYATAKVAAGQATIRVLSPTREAFDDFAEQIRDTSGAWIRAIPVDHLGYRQTNVGSGSHLSVQDATLLKVQITAVQPLIVPFIDQIGRGIYQMDKGLGNVGLPSLFGVRLSPMTGVDGKTRWGIPMQAEAVMRMQSPVLAEGLPSKASLGQGQNTDPGNDEGEDFNEVIPIYDENPDQPGSPADTPPPGACTGGSPFDN</sequence>
<organism evidence="3 4">
    <name type="scientific">Acidithiobacillus ferrivorans</name>
    <dbReference type="NCBI Taxonomy" id="160808"/>
    <lineage>
        <taxon>Bacteria</taxon>
        <taxon>Pseudomonadati</taxon>
        <taxon>Pseudomonadota</taxon>
        <taxon>Acidithiobacillia</taxon>
        <taxon>Acidithiobacillales</taxon>
        <taxon>Acidithiobacillaceae</taxon>
        <taxon>Acidithiobacillus</taxon>
    </lineage>
</organism>
<evidence type="ECO:0000259" key="2">
    <source>
        <dbReference type="Pfam" id="PF07811"/>
    </source>
</evidence>
<evidence type="ECO:0000256" key="1">
    <source>
        <dbReference type="SAM" id="MobiDB-lite"/>
    </source>
</evidence>
<dbReference type="Proteomes" id="UP000093129">
    <property type="component" value="Unassembled WGS sequence"/>
</dbReference>
<feature type="region of interest" description="Disordered" evidence="1">
    <location>
        <begin position="250"/>
        <end position="306"/>
    </location>
</feature>
<feature type="region of interest" description="Disordered" evidence="1">
    <location>
        <begin position="1"/>
        <end position="24"/>
    </location>
</feature>
<protein>
    <submittedName>
        <fullName evidence="3">Pilus assembly protein TadE</fullName>
    </submittedName>
</protein>
<name>A0A1B9BYA2_9PROT</name>
<dbReference type="Pfam" id="PF07811">
    <property type="entry name" value="TadE"/>
    <property type="match status" value="1"/>
</dbReference>
<evidence type="ECO:0000313" key="4">
    <source>
        <dbReference type="Proteomes" id="UP000093129"/>
    </source>
</evidence>
<comment type="caution">
    <text evidence="3">The sequence shown here is derived from an EMBL/GenBank/DDBJ whole genome shotgun (WGS) entry which is preliminary data.</text>
</comment>
<evidence type="ECO:0000313" key="3">
    <source>
        <dbReference type="EMBL" id="OCB02712.1"/>
    </source>
</evidence>
<dbReference type="RefSeq" id="WP_065413414.1">
    <property type="nucleotide sequence ID" value="NZ_MASQ01000089.1"/>
</dbReference>
<gene>
    <name evidence="3" type="ORF">BBC27_11845</name>
</gene>
<proteinExistence type="predicted"/>
<feature type="compositionally biased region" description="Polar residues" evidence="1">
    <location>
        <begin position="255"/>
        <end position="264"/>
    </location>
</feature>
<accession>A0A1B9BYA2</accession>